<dbReference type="KEGG" id="ndv:NDEV_1666"/>
<keyword evidence="1" id="KW-1133">Transmembrane helix</keyword>
<keyword evidence="1" id="KW-0812">Transmembrane</keyword>
<reference evidence="3" key="1">
    <citation type="submission" date="2015-10" db="EMBL/GenBank/DDBJ databases">
        <authorList>
            <person name="Lehtovirta-Morley L.E."/>
            <person name="Vieille C."/>
        </authorList>
    </citation>
    <scope>NUCLEOTIDE SEQUENCE [LARGE SCALE GENOMIC DNA]</scope>
</reference>
<proteinExistence type="predicted"/>
<dbReference type="AlphaFoldDB" id="A0A128A507"/>
<evidence type="ECO:0000313" key="3">
    <source>
        <dbReference type="Proteomes" id="UP000196239"/>
    </source>
</evidence>
<protein>
    <submittedName>
        <fullName evidence="2">Uncharacterized protein</fullName>
    </submittedName>
</protein>
<sequence>MKVRYVIIIPAIVIVAIVVIITVINENPFMPENLNDQLIRLALSDSRVKHALDDKHYHVEIVDSFVKNYDPRGTDITIQFYFDDGSYIQVRENNLLHEVIDVQNGTKYHL</sequence>
<evidence type="ECO:0000256" key="1">
    <source>
        <dbReference type="SAM" id="Phobius"/>
    </source>
</evidence>
<organism evidence="2 3">
    <name type="scientific">Nitrosotalea devaniterrae</name>
    <dbReference type="NCBI Taxonomy" id="1078905"/>
    <lineage>
        <taxon>Archaea</taxon>
        <taxon>Nitrososphaerota</taxon>
        <taxon>Nitrososphaeria</taxon>
        <taxon>Nitrosotaleales</taxon>
        <taxon>Nitrosotaleaceae</taxon>
        <taxon>Nitrosotalea</taxon>
    </lineage>
</organism>
<keyword evidence="3" id="KW-1185">Reference proteome</keyword>
<dbReference type="Proteomes" id="UP000196239">
    <property type="component" value="Chromosome 1"/>
</dbReference>
<keyword evidence="1" id="KW-0472">Membrane</keyword>
<gene>
    <name evidence="2" type="ORF">NDEV_1666</name>
</gene>
<evidence type="ECO:0000313" key="2">
    <source>
        <dbReference type="EMBL" id="CUR52428.1"/>
    </source>
</evidence>
<feature type="transmembrane region" description="Helical" evidence="1">
    <location>
        <begin position="6"/>
        <end position="24"/>
    </location>
</feature>
<name>A0A128A507_9ARCH</name>
<accession>A0A128A507</accession>
<dbReference type="EMBL" id="LN890280">
    <property type="protein sequence ID" value="CUR52428.1"/>
    <property type="molecule type" value="Genomic_DNA"/>
</dbReference>